<organism evidence="1 2">
    <name type="scientific">Chengkuizengella marina</name>
    <dbReference type="NCBI Taxonomy" id="2507566"/>
    <lineage>
        <taxon>Bacteria</taxon>
        <taxon>Bacillati</taxon>
        <taxon>Bacillota</taxon>
        <taxon>Bacilli</taxon>
        <taxon>Bacillales</taxon>
        <taxon>Paenibacillaceae</taxon>
        <taxon>Chengkuizengella</taxon>
    </lineage>
</organism>
<proteinExistence type="predicted"/>
<accession>A0A6N9Q1L1</accession>
<dbReference type="AlphaFoldDB" id="A0A6N9Q1L1"/>
<evidence type="ECO:0000313" key="1">
    <source>
        <dbReference type="EMBL" id="NBI27518.1"/>
    </source>
</evidence>
<dbReference type="RefSeq" id="WP_160643553.1">
    <property type="nucleotide sequence ID" value="NZ_SIJB01000004.1"/>
</dbReference>
<name>A0A6N9Q1L1_9BACL</name>
<comment type="caution">
    <text evidence="1">The sequence shown here is derived from an EMBL/GenBank/DDBJ whole genome shotgun (WGS) entry which is preliminary data.</text>
</comment>
<gene>
    <name evidence="1" type="ORF">ERL59_00865</name>
</gene>
<dbReference type="EMBL" id="SIJB01000004">
    <property type="protein sequence ID" value="NBI27518.1"/>
    <property type="molecule type" value="Genomic_DNA"/>
</dbReference>
<evidence type="ECO:0000313" key="2">
    <source>
        <dbReference type="Proteomes" id="UP000448943"/>
    </source>
</evidence>
<keyword evidence="2" id="KW-1185">Reference proteome</keyword>
<protein>
    <submittedName>
        <fullName evidence="1">Uncharacterized protein</fullName>
    </submittedName>
</protein>
<dbReference type="Proteomes" id="UP000448943">
    <property type="component" value="Unassembled WGS sequence"/>
</dbReference>
<dbReference type="OrthoDB" id="9834583at2"/>
<reference evidence="1 2" key="1">
    <citation type="submission" date="2019-01" db="EMBL/GenBank/DDBJ databases">
        <title>Chengkuizengella sp. nov., isolated from deep-sea sediment of East Pacific Ocean.</title>
        <authorList>
            <person name="Yang J."/>
            <person name="Lai Q."/>
            <person name="Shao Z."/>
        </authorList>
    </citation>
    <scope>NUCLEOTIDE SEQUENCE [LARGE SCALE GENOMIC DNA]</scope>
    <source>
        <strain evidence="1 2">YPA3-1-1</strain>
    </source>
</reference>
<sequence length="95" mass="11836">MDKTRRSLQNFFYEREWKNCEFKVLHNDKHHYINMDSLIDLIVDHTHPEMQQKVYETMIDIEEKEGNMYAFLKHLYKIYLISHYHGKSNQYYIVF</sequence>